<accession>A0A226WL08</accession>
<gene>
    <name evidence="2" type="ORF">BSU04_44545</name>
</gene>
<protein>
    <submittedName>
        <fullName evidence="2">Uncharacterized protein</fullName>
    </submittedName>
</protein>
<evidence type="ECO:0000313" key="3">
    <source>
        <dbReference type="Proteomes" id="UP000214720"/>
    </source>
</evidence>
<dbReference type="Proteomes" id="UP000214720">
    <property type="component" value="Unassembled WGS sequence"/>
</dbReference>
<dbReference type="AlphaFoldDB" id="A0A226WL08"/>
<feature type="transmembrane region" description="Helical" evidence="1">
    <location>
        <begin position="18"/>
        <end position="40"/>
    </location>
</feature>
<proteinExistence type="predicted"/>
<sequence length="50" mass="5681">MPPESDEPVQEFHMKTRLLIIGFLATLLAGCIVVPAHPYAYHPVPRVYVY</sequence>
<dbReference type="EMBL" id="MTHB01000290">
    <property type="protein sequence ID" value="OXC71875.1"/>
    <property type="molecule type" value="Genomic_DNA"/>
</dbReference>
<reference evidence="3" key="1">
    <citation type="submission" date="2017-01" db="EMBL/GenBank/DDBJ databases">
        <title>Genome Analysis of Deinococcus marmoris KOPRI26562.</title>
        <authorList>
            <person name="Kim J.H."/>
            <person name="Oh H.-M."/>
        </authorList>
    </citation>
    <scope>NUCLEOTIDE SEQUENCE [LARGE SCALE GENOMIC DNA]</scope>
    <source>
        <strain evidence="3">PAMC 26633</strain>
    </source>
</reference>
<name>A0A226WL08_CABSO</name>
<keyword evidence="1" id="KW-0812">Transmembrane</keyword>
<evidence type="ECO:0000256" key="1">
    <source>
        <dbReference type="SAM" id="Phobius"/>
    </source>
</evidence>
<comment type="caution">
    <text evidence="2">The sequence shown here is derived from an EMBL/GenBank/DDBJ whole genome shotgun (WGS) entry which is preliminary data.</text>
</comment>
<keyword evidence="1" id="KW-0472">Membrane</keyword>
<keyword evidence="1" id="KW-1133">Transmembrane helix</keyword>
<organism evidence="2 3">
    <name type="scientific">Caballeronia sordidicola</name>
    <name type="common">Burkholderia sordidicola</name>
    <dbReference type="NCBI Taxonomy" id="196367"/>
    <lineage>
        <taxon>Bacteria</taxon>
        <taxon>Pseudomonadati</taxon>
        <taxon>Pseudomonadota</taxon>
        <taxon>Betaproteobacteria</taxon>
        <taxon>Burkholderiales</taxon>
        <taxon>Burkholderiaceae</taxon>
        <taxon>Caballeronia</taxon>
    </lineage>
</organism>
<evidence type="ECO:0000313" key="2">
    <source>
        <dbReference type="EMBL" id="OXC71875.1"/>
    </source>
</evidence>